<sequence>MKPEPPYLRLTLESQATAAFERESRQRFIAQANQRLQAAGRAGTRPQPAADGPAATAAPLPLGPTGAFRGGAAV</sequence>
<reference evidence="2" key="1">
    <citation type="submission" date="2023-07" db="EMBL/GenBank/DDBJ databases">
        <authorList>
            <person name="Kim M.K."/>
        </authorList>
    </citation>
    <scope>NUCLEOTIDE SEQUENCE</scope>
    <source>
        <strain evidence="2">ASUV-10-1</strain>
    </source>
</reference>
<dbReference type="RefSeq" id="WP_305004804.1">
    <property type="nucleotide sequence ID" value="NZ_JAUQSY010000001.1"/>
</dbReference>
<evidence type="ECO:0000256" key="1">
    <source>
        <dbReference type="SAM" id="MobiDB-lite"/>
    </source>
</evidence>
<protein>
    <submittedName>
        <fullName evidence="2">Uncharacterized protein</fullName>
    </submittedName>
</protein>
<evidence type="ECO:0000313" key="3">
    <source>
        <dbReference type="Proteomes" id="UP001176429"/>
    </source>
</evidence>
<name>A0ABT9B708_9BACT</name>
<feature type="region of interest" description="Disordered" evidence="1">
    <location>
        <begin position="35"/>
        <end position="74"/>
    </location>
</feature>
<evidence type="ECO:0000313" key="2">
    <source>
        <dbReference type="EMBL" id="MDO7873489.1"/>
    </source>
</evidence>
<gene>
    <name evidence="2" type="ORF">Q5H93_02010</name>
</gene>
<dbReference type="Proteomes" id="UP001176429">
    <property type="component" value="Unassembled WGS sequence"/>
</dbReference>
<organism evidence="2 3">
    <name type="scientific">Hymenobacter aranciens</name>
    <dbReference type="NCBI Taxonomy" id="3063996"/>
    <lineage>
        <taxon>Bacteria</taxon>
        <taxon>Pseudomonadati</taxon>
        <taxon>Bacteroidota</taxon>
        <taxon>Cytophagia</taxon>
        <taxon>Cytophagales</taxon>
        <taxon>Hymenobacteraceae</taxon>
        <taxon>Hymenobacter</taxon>
    </lineage>
</organism>
<feature type="compositionally biased region" description="Low complexity" evidence="1">
    <location>
        <begin position="48"/>
        <end position="67"/>
    </location>
</feature>
<accession>A0ABT9B708</accession>
<keyword evidence="3" id="KW-1185">Reference proteome</keyword>
<comment type="caution">
    <text evidence="2">The sequence shown here is derived from an EMBL/GenBank/DDBJ whole genome shotgun (WGS) entry which is preliminary data.</text>
</comment>
<proteinExistence type="predicted"/>
<dbReference type="EMBL" id="JAUQSY010000001">
    <property type="protein sequence ID" value="MDO7873489.1"/>
    <property type="molecule type" value="Genomic_DNA"/>
</dbReference>